<dbReference type="RefSeq" id="WP_104956503.1">
    <property type="nucleotide sequence ID" value="NZ_CP026377.1"/>
</dbReference>
<evidence type="ECO:0008006" key="3">
    <source>
        <dbReference type="Google" id="ProtNLM"/>
    </source>
</evidence>
<protein>
    <recommendedName>
        <fullName evidence="3">AroM protein</fullName>
    </recommendedName>
</protein>
<dbReference type="AlphaFoldDB" id="A0A1X1DPV2"/>
<reference evidence="1 2" key="1">
    <citation type="submission" date="2018-01" db="EMBL/GenBank/DDBJ databases">
        <title>Complete and assembled Genome of Pantoea gaviniae DSM22758T.</title>
        <authorList>
            <person name="Stevens M.J.A."/>
            <person name="Zurfluh K."/>
            <person name="Stephan R."/>
        </authorList>
    </citation>
    <scope>NUCLEOTIDE SEQUENCE [LARGE SCALE GENOMIC DNA]</scope>
    <source>
        <strain evidence="1 2">DSM 22758</strain>
    </source>
</reference>
<evidence type="ECO:0000313" key="2">
    <source>
        <dbReference type="Proteomes" id="UP000238365"/>
    </source>
</evidence>
<sequence>MKQKLVIVTIAYSPRGDITPLLLEHLPEEQILRVSLLEGLAAAEIEEQYAPGENEPTLVTHLPDGAPLTLSAGKVEQGLQQLIWRLEEQGAETILLLGYAGDHLRAHGAVLLEPDRIVPPLVKAIVDGYQVGIMISAEDPLRQQAFKWRNLSRPARFAVASPDHGDDETLIDAALALQEQGADVVVLDSPGYHQRHRDFLQQLLGIPVLLSHLLLAKMAAELLV</sequence>
<dbReference type="NCBIfam" id="NF007788">
    <property type="entry name" value="PRK10481.1"/>
    <property type="match status" value="1"/>
</dbReference>
<evidence type="ECO:0000313" key="1">
    <source>
        <dbReference type="EMBL" id="AUX92615.1"/>
    </source>
</evidence>
<dbReference type="Proteomes" id="UP000238365">
    <property type="component" value="Chromosome"/>
</dbReference>
<dbReference type="Pfam" id="PF07302">
    <property type="entry name" value="AroM"/>
    <property type="match status" value="1"/>
</dbReference>
<proteinExistence type="predicted"/>
<dbReference type="OrthoDB" id="9798683at2"/>
<keyword evidence="2" id="KW-1185">Reference proteome</keyword>
<name>A0A1X1DPV2_9GAMM</name>
<dbReference type="EMBL" id="CP026377">
    <property type="protein sequence ID" value="AUX92615.1"/>
    <property type="molecule type" value="Genomic_DNA"/>
</dbReference>
<accession>A0A1X1DPV2</accession>
<dbReference type="KEGG" id="pgz:C2E15_05665"/>
<organism evidence="1 2">
    <name type="scientific">Mixta gaviniae</name>
    <dbReference type="NCBI Taxonomy" id="665914"/>
    <lineage>
        <taxon>Bacteria</taxon>
        <taxon>Pseudomonadati</taxon>
        <taxon>Pseudomonadota</taxon>
        <taxon>Gammaproteobacteria</taxon>
        <taxon>Enterobacterales</taxon>
        <taxon>Erwiniaceae</taxon>
        <taxon>Mixta</taxon>
    </lineage>
</organism>
<gene>
    <name evidence="1" type="ORF">C2E15_05665</name>
</gene>
<dbReference type="InterPro" id="IPR010843">
    <property type="entry name" value="Uncharacterised_AroM"/>
</dbReference>